<dbReference type="EMBL" id="CM042009">
    <property type="protein sequence ID" value="KAI3791785.1"/>
    <property type="molecule type" value="Genomic_DNA"/>
</dbReference>
<reference evidence="2" key="1">
    <citation type="journal article" date="2022" name="Mol. Ecol. Resour.">
        <title>The genomes of chicory, endive, great burdock and yacon provide insights into Asteraceae palaeo-polyploidization history and plant inulin production.</title>
        <authorList>
            <person name="Fan W."/>
            <person name="Wang S."/>
            <person name="Wang H."/>
            <person name="Wang A."/>
            <person name="Jiang F."/>
            <person name="Liu H."/>
            <person name="Zhao H."/>
            <person name="Xu D."/>
            <person name="Zhang Y."/>
        </authorList>
    </citation>
    <scope>NUCLEOTIDE SEQUENCE [LARGE SCALE GENOMIC DNA]</scope>
    <source>
        <strain evidence="2">cv. Punajuju</strain>
    </source>
</reference>
<proteinExistence type="predicted"/>
<keyword evidence="2" id="KW-1185">Reference proteome</keyword>
<gene>
    <name evidence="1" type="ORF">L2E82_05648</name>
</gene>
<protein>
    <submittedName>
        <fullName evidence="1">Uncharacterized protein</fullName>
    </submittedName>
</protein>
<evidence type="ECO:0000313" key="1">
    <source>
        <dbReference type="EMBL" id="KAI3791785.1"/>
    </source>
</evidence>
<sequence>MVLKSHLHRHQEKHITPDSPVAATPKVVRLKRGLGDGGAGKSRTTNLVLGNCRFLDLDVYVYVCFADGKHSSHENFERIEKILIDLDSNENLIVAEIKPDLSKLWENGTEVVPAWGVGRGGGVGGEHEDGGGEGAETVDRKRKNNNISKEKKEIKKGILVFLPGQGTNSVLGNVFSVNAGVLMQFWRSYGAKRTRKRSLDTLASLTFKFADFWYVCILIMGDYMYPDQYFEYSENPADTYYEDDCYDESFNDNGWQTEESSQPENSMTLAQLWVFMYNSYHEQKDQAEALERLQVSLDKLEESWNCSPPSPEPEVSEFYTNDNVCELASPEYVMEGHTPWESQKTTEMVETVVEEEVVGDNATSDSTAFDVFENVDLVMCESVPSPDNLVDEDVVEGAVSDSTDPSPTTPEFFEDFDIIEEGGVDDNTTPGPVIFENFEKIESKDLVMDDFIPSSDQTSRSLLVPIHLLDDDQEDDADEFVFENNKHDFIATHDPFMNGKLDVINTIDEDIREHLNMLPSDPIRLENFYWHCKPKLQNEDTMRDVSNKQLGEHLLEAALGTLHKPVILKRYRRKDRAWRFKAISKHSREIIRKRQPGSSRGTGKPFDPGKLEYGIQWSQMVYDPP</sequence>
<accession>A0ACB9H8X6</accession>
<evidence type="ECO:0000313" key="2">
    <source>
        <dbReference type="Proteomes" id="UP001055811"/>
    </source>
</evidence>
<dbReference type="Proteomes" id="UP001055811">
    <property type="component" value="Linkage Group LG01"/>
</dbReference>
<comment type="caution">
    <text evidence="1">The sequence shown here is derived from an EMBL/GenBank/DDBJ whole genome shotgun (WGS) entry which is preliminary data.</text>
</comment>
<name>A0ACB9H8X6_CICIN</name>
<reference evidence="1 2" key="2">
    <citation type="journal article" date="2022" name="Mol. Ecol. Resour.">
        <title>The genomes of chicory, endive, great burdock and yacon provide insights into Asteraceae paleo-polyploidization history and plant inulin production.</title>
        <authorList>
            <person name="Fan W."/>
            <person name="Wang S."/>
            <person name="Wang H."/>
            <person name="Wang A."/>
            <person name="Jiang F."/>
            <person name="Liu H."/>
            <person name="Zhao H."/>
            <person name="Xu D."/>
            <person name="Zhang Y."/>
        </authorList>
    </citation>
    <scope>NUCLEOTIDE SEQUENCE [LARGE SCALE GENOMIC DNA]</scope>
    <source>
        <strain evidence="2">cv. Punajuju</strain>
        <tissue evidence="1">Leaves</tissue>
    </source>
</reference>
<organism evidence="1 2">
    <name type="scientific">Cichorium intybus</name>
    <name type="common">Chicory</name>
    <dbReference type="NCBI Taxonomy" id="13427"/>
    <lineage>
        <taxon>Eukaryota</taxon>
        <taxon>Viridiplantae</taxon>
        <taxon>Streptophyta</taxon>
        <taxon>Embryophyta</taxon>
        <taxon>Tracheophyta</taxon>
        <taxon>Spermatophyta</taxon>
        <taxon>Magnoliopsida</taxon>
        <taxon>eudicotyledons</taxon>
        <taxon>Gunneridae</taxon>
        <taxon>Pentapetalae</taxon>
        <taxon>asterids</taxon>
        <taxon>campanulids</taxon>
        <taxon>Asterales</taxon>
        <taxon>Asteraceae</taxon>
        <taxon>Cichorioideae</taxon>
        <taxon>Cichorieae</taxon>
        <taxon>Cichoriinae</taxon>
        <taxon>Cichorium</taxon>
    </lineage>
</organism>